<dbReference type="GO" id="GO:0016758">
    <property type="term" value="F:hexosyltransferase activity"/>
    <property type="evidence" value="ECO:0007669"/>
    <property type="project" value="UniProtKB-ARBA"/>
</dbReference>
<dbReference type="Proteomes" id="UP000824145">
    <property type="component" value="Unassembled WGS sequence"/>
</dbReference>
<dbReference type="CDD" id="cd00761">
    <property type="entry name" value="Glyco_tranf_GTA_type"/>
    <property type="match status" value="1"/>
</dbReference>
<dbReference type="PANTHER" id="PTHR22916:SF3">
    <property type="entry name" value="UDP-GLCNAC:BETAGAL BETA-1,3-N-ACETYLGLUCOSAMINYLTRANSFERASE-LIKE PROTEIN 1"/>
    <property type="match status" value="1"/>
</dbReference>
<organism evidence="2 3">
    <name type="scientific">Candidatus Caccalectryoclostridium excrementigallinarum</name>
    <dbReference type="NCBI Taxonomy" id="2840710"/>
    <lineage>
        <taxon>Bacteria</taxon>
        <taxon>Bacillati</taxon>
        <taxon>Bacillota</taxon>
        <taxon>Clostridia</taxon>
        <taxon>Christensenellales</taxon>
        <taxon>Christensenellaceae</taxon>
        <taxon>Christensenellaceae incertae sedis</taxon>
        <taxon>Candidatus Caccalectryoclostridium</taxon>
    </lineage>
</organism>
<dbReference type="InterPro" id="IPR001173">
    <property type="entry name" value="Glyco_trans_2-like"/>
</dbReference>
<accession>A0A9D1MN24</accession>
<dbReference type="SUPFAM" id="SSF53448">
    <property type="entry name" value="Nucleotide-diphospho-sugar transferases"/>
    <property type="match status" value="1"/>
</dbReference>
<dbReference type="EMBL" id="DVNJ01000029">
    <property type="protein sequence ID" value="HIU63136.1"/>
    <property type="molecule type" value="Genomic_DNA"/>
</dbReference>
<reference evidence="2" key="1">
    <citation type="submission" date="2020-10" db="EMBL/GenBank/DDBJ databases">
        <authorList>
            <person name="Gilroy R."/>
        </authorList>
    </citation>
    <scope>NUCLEOTIDE SEQUENCE</scope>
    <source>
        <strain evidence="2">9366</strain>
    </source>
</reference>
<feature type="domain" description="Glycosyltransferase 2-like" evidence="1">
    <location>
        <begin position="7"/>
        <end position="172"/>
    </location>
</feature>
<comment type="caution">
    <text evidence="2">The sequence shown here is derived from an EMBL/GenBank/DDBJ whole genome shotgun (WGS) entry which is preliminary data.</text>
</comment>
<dbReference type="PANTHER" id="PTHR22916">
    <property type="entry name" value="GLYCOSYLTRANSFERASE"/>
    <property type="match status" value="1"/>
</dbReference>
<dbReference type="Pfam" id="PF00535">
    <property type="entry name" value="Glycos_transf_2"/>
    <property type="match status" value="1"/>
</dbReference>
<reference evidence="2" key="2">
    <citation type="journal article" date="2021" name="PeerJ">
        <title>Extensive microbial diversity within the chicken gut microbiome revealed by metagenomics and culture.</title>
        <authorList>
            <person name="Gilroy R."/>
            <person name="Ravi A."/>
            <person name="Getino M."/>
            <person name="Pursley I."/>
            <person name="Horton D.L."/>
            <person name="Alikhan N.F."/>
            <person name="Baker D."/>
            <person name="Gharbi K."/>
            <person name="Hall N."/>
            <person name="Watson M."/>
            <person name="Adriaenssens E.M."/>
            <person name="Foster-Nyarko E."/>
            <person name="Jarju S."/>
            <person name="Secka A."/>
            <person name="Antonio M."/>
            <person name="Oren A."/>
            <person name="Chaudhuri R.R."/>
            <person name="La Ragione R."/>
            <person name="Hildebrand F."/>
            <person name="Pallen M.J."/>
        </authorList>
    </citation>
    <scope>NUCLEOTIDE SEQUENCE</scope>
    <source>
        <strain evidence="2">9366</strain>
    </source>
</reference>
<evidence type="ECO:0000313" key="3">
    <source>
        <dbReference type="Proteomes" id="UP000824145"/>
    </source>
</evidence>
<dbReference type="AlphaFoldDB" id="A0A9D1MN24"/>
<name>A0A9D1MN24_9FIRM</name>
<evidence type="ECO:0000313" key="2">
    <source>
        <dbReference type="EMBL" id="HIU63136.1"/>
    </source>
</evidence>
<dbReference type="Gene3D" id="3.90.550.10">
    <property type="entry name" value="Spore Coat Polysaccharide Biosynthesis Protein SpsA, Chain A"/>
    <property type="match status" value="1"/>
</dbReference>
<dbReference type="InterPro" id="IPR029044">
    <property type="entry name" value="Nucleotide-diphossugar_trans"/>
</dbReference>
<evidence type="ECO:0000259" key="1">
    <source>
        <dbReference type="Pfam" id="PF00535"/>
    </source>
</evidence>
<gene>
    <name evidence="2" type="ORF">IAB07_05170</name>
</gene>
<sequence>MSEIKLSIVVPVYKAEKYIVDTVTRLEVESKDYEIILVDDCSPDNASMLCDELAKKYENISVVHKSKNEGLSMARNSGIDMAKGEYICFVDADDKYAESDAVERILNGIGTGRNMYFVNMDRWYSDGRRSTVNNFREKIDEDMSEQEVCQIVGKESSPPVSASLKIMKTDMLKQCGLKFKPGIFCEDIEWFIRCIDAGVLADCGFIDVTYLYYQGNSGSITKNVTVKNVLDLVEIINEGKDRYTTEANCRAACIKNILAFETMISIYNLHALSGNEKKDAVERIKEIIHIMKDSKDKRVLLTFYCAKILGVAATSKLLLRIRR</sequence>
<proteinExistence type="predicted"/>
<protein>
    <submittedName>
        <fullName evidence="2">Glycosyltransferase family 2 protein</fullName>
    </submittedName>
</protein>